<dbReference type="GO" id="GO:0003677">
    <property type="term" value="F:DNA binding"/>
    <property type="evidence" value="ECO:0007669"/>
    <property type="project" value="TreeGrafter"/>
</dbReference>
<evidence type="ECO:0000259" key="5">
    <source>
        <dbReference type="Pfam" id="PF03372"/>
    </source>
</evidence>
<evidence type="ECO:0000256" key="1">
    <source>
        <dbReference type="ARBA" id="ARBA00007359"/>
    </source>
</evidence>
<dbReference type="OMA" id="LNFYQYE"/>
<keyword evidence="4" id="KW-0732">Signal</keyword>
<dbReference type="PANTHER" id="PTHR11371:SF33">
    <property type="entry name" value="ENDONUCLEASE_EXONUCLEASE_PHOSPHATASE DOMAIN-CONTAINING PROTEIN"/>
    <property type="match status" value="1"/>
</dbReference>
<feature type="domain" description="Endonuclease/exonuclease/phosphatase" evidence="5">
    <location>
        <begin position="63"/>
        <end position="277"/>
    </location>
</feature>
<dbReference type="GeneID" id="8855163"/>
<comment type="similarity">
    <text evidence="1">Belongs to the DNase I family.</text>
</comment>
<evidence type="ECO:0000256" key="4">
    <source>
        <dbReference type="SAM" id="SignalP"/>
    </source>
</evidence>
<dbReference type="EMBL" id="GG738848">
    <property type="protein sequence ID" value="EFC49301.1"/>
    <property type="molecule type" value="Genomic_DNA"/>
</dbReference>
<evidence type="ECO:0000313" key="7">
    <source>
        <dbReference type="Proteomes" id="UP000006671"/>
    </source>
</evidence>
<name>D2V1G3_NAEGR</name>
<keyword evidence="3" id="KW-0378">Hydrolase</keyword>
<dbReference type="GO" id="GO:0005634">
    <property type="term" value="C:nucleus"/>
    <property type="evidence" value="ECO:0007669"/>
    <property type="project" value="TreeGrafter"/>
</dbReference>
<accession>D2V1G3</accession>
<dbReference type="InterPro" id="IPR016202">
    <property type="entry name" value="DNase_I"/>
</dbReference>
<evidence type="ECO:0000313" key="6">
    <source>
        <dbReference type="EMBL" id="EFC49301.1"/>
    </source>
</evidence>
<dbReference type="eggNOG" id="ENOG502QQFT">
    <property type="taxonomic scope" value="Eukaryota"/>
</dbReference>
<dbReference type="SMART" id="SM00476">
    <property type="entry name" value="DNaseIc"/>
    <property type="match status" value="1"/>
</dbReference>
<dbReference type="AlphaFoldDB" id="D2V1G3"/>
<dbReference type="GO" id="GO:0004530">
    <property type="term" value="F:deoxyribonuclease I activity"/>
    <property type="evidence" value="ECO:0007669"/>
    <property type="project" value="TreeGrafter"/>
</dbReference>
<dbReference type="Pfam" id="PF03372">
    <property type="entry name" value="Exo_endo_phos"/>
    <property type="match status" value="1"/>
</dbReference>
<dbReference type="STRING" id="5762.D2V1G3"/>
<dbReference type="Proteomes" id="UP000006671">
    <property type="component" value="Unassembled WGS sequence"/>
</dbReference>
<sequence>MMRRNILLVVVACLIASLMISFMFGSTEALYQRHYHGYSLTSVSSLQDTAVLESKTSNGIRICSFNIQVLGTKKMQKQNVASALTKILSQYDLILVQEVRDSSDQAFHILARLLGEGDKRRNNWFERAPFTFVYQLVTSDAKLKNVQFAIMGCHIKPSDAVNELNHMQEVYEQLKNEKFYENTIMMGDFNAGCGYVSGKQLAALKFRNGKYTWLITDDMDTTVASSSCPYDRFIVSKGMADKKIADGAAFEINSVSVYRFDTALSLTGAQAAEVSDHYPIELKLQTRAKLGSTSARTLADLVAADFENNFK</sequence>
<dbReference type="InterPro" id="IPR036691">
    <property type="entry name" value="Endo/exonu/phosph_ase_sf"/>
</dbReference>
<keyword evidence="2" id="KW-0540">Nuclease</keyword>
<dbReference type="Gene3D" id="3.60.10.10">
    <property type="entry name" value="Endonuclease/exonuclease/phosphatase"/>
    <property type="match status" value="2"/>
</dbReference>
<gene>
    <name evidence="6" type="ORF">NAEGRDRAFT_62569</name>
</gene>
<protein>
    <submittedName>
        <fullName evidence="6">Predicted protein</fullName>
    </submittedName>
</protein>
<organism evidence="7">
    <name type="scientific">Naegleria gruberi</name>
    <name type="common">Amoeba</name>
    <dbReference type="NCBI Taxonomy" id="5762"/>
    <lineage>
        <taxon>Eukaryota</taxon>
        <taxon>Discoba</taxon>
        <taxon>Heterolobosea</taxon>
        <taxon>Tetramitia</taxon>
        <taxon>Eutetramitia</taxon>
        <taxon>Vahlkampfiidae</taxon>
        <taxon>Naegleria</taxon>
    </lineage>
</organism>
<dbReference type="InParanoid" id="D2V1G3"/>
<dbReference type="OrthoDB" id="10061407at2759"/>
<proteinExistence type="inferred from homology"/>
<feature type="chain" id="PRO_5003037209" evidence="4">
    <location>
        <begin position="30"/>
        <end position="311"/>
    </location>
</feature>
<keyword evidence="7" id="KW-1185">Reference proteome</keyword>
<evidence type="ECO:0000256" key="2">
    <source>
        <dbReference type="ARBA" id="ARBA00022722"/>
    </source>
</evidence>
<dbReference type="RefSeq" id="XP_002682045.1">
    <property type="nucleotide sequence ID" value="XM_002681999.1"/>
</dbReference>
<dbReference type="VEuPathDB" id="AmoebaDB:NAEGRDRAFT_62569"/>
<dbReference type="KEGG" id="ngr:NAEGRDRAFT_62569"/>
<dbReference type="GO" id="GO:0006308">
    <property type="term" value="P:DNA catabolic process"/>
    <property type="evidence" value="ECO:0007669"/>
    <property type="project" value="InterPro"/>
</dbReference>
<feature type="signal peptide" evidence="4">
    <location>
        <begin position="1"/>
        <end position="29"/>
    </location>
</feature>
<dbReference type="SUPFAM" id="SSF56219">
    <property type="entry name" value="DNase I-like"/>
    <property type="match status" value="1"/>
</dbReference>
<dbReference type="InterPro" id="IPR005135">
    <property type="entry name" value="Endo/exonuclease/phosphatase"/>
</dbReference>
<reference evidence="6 7" key="1">
    <citation type="journal article" date="2010" name="Cell">
        <title>The genome of Naegleria gruberi illuminates early eukaryotic versatility.</title>
        <authorList>
            <person name="Fritz-Laylin L.K."/>
            <person name="Prochnik S.E."/>
            <person name="Ginger M.L."/>
            <person name="Dacks J.B."/>
            <person name="Carpenter M.L."/>
            <person name="Field M.C."/>
            <person name="Kuo A."/>
            <person name="Paredez A."/>
            <person name="Chapman J."/>
            <person name="Pham J."/>
            <person name="Shu S."/>
            <person name="Neupane R."/>
            <person name="Cipriano M."/>
            <person name="Mancuso J."/>
            <person name="Tu H."/>
            <person name="Salamov A."/>
            <person name="Lindquist E."/>
            <person name="Shapiro H."/>
            <person name="Lucas S."/>
            <person name="Grigoriev I.V."/>
            <person name="Cande W.Z."/>
            <person name="Fulton C."/>
            <person name="Rokhsar D.S."/>
            <person name="Dawson S.C."/>
        </authorList>
    </citation>
    <scope>NUCLEOTIDE SEQUENCE [LARGE SCALE GENOMIC DNA]</scope>
    <source>
        <strain evidence="6 7">NEG-M</strain>
    </source>
</reference>
<dbReference type="PANTHER" id="PTHR11371">
    <property type="entry name" value="DEOXYRIBONUCLEASE"/>
    <property type="match status" value="1"/>
</dbReference>
<evidence type="ECO:0000256" key="3">
    <source>
        <dbReference type="ARBA" id="ARBA00022801"/>
    </source>
</evidence>